<dbReference type="STRING" id="661478.OP10G_1751"/>
<dbReference type="PANTHER" id="PTHR43071">
    <property type="entry name" value="2-AMINO-4-HYDROXY-6-HYDROXYMETHYLDIHYDROPTERIDINE PYROPHOSPHOKINASE"/>
    <property type="match status" value="1"/>
</dbReference>
<keyword evidence="5" id="KW-0547">Nucleotide-binding</keyword>
<dbReference type="eggNOG" id="COG0801">
    <property type="taxonomic scope" value="Bacteria"/>
</dbReference>
<evidence type="ECO:0000259" key="9">
    <source>
        <dbReference type="PROSITE" id="PS00794"/>
    </source>
</evidence>
<sequence>MPEALIALGSNVGDRLAFLRKAVGVLAEIVCVRALSAIYETAPMYVTDQPPYLNAAIRIDTNLSPMALLTKLKEIERLVGRHDGRRYGPREIDLDLVGYGALAYRYSDAKKLWLQVPHPRTPERRFVLEPLADIAPEYVLPGLDRVDRLLRQTEGDAETVRRIDDALFPI</sequence>
<dbReference type="Pfam" id="PF01288">
    <property type="entry name" value="HPPK"/>
    <property type="match status" value="1"/>
</dbReference>
<dbReference type="EMBL" id="CP007139">
    <property type="protein sequence ID" value="AIE85119.1"/>
    <property type="molecule type" value="Genomic_DNA"/>
</dbReference>
<dbReference type="InterPro" id="IPR035907">
    <property type="entry name" value="Hppk_sf"/>
</dbReference>
<dbReference type="HOGENOM" id="CLU_097916_1_1_0"/>
<evidence type="ECO:0000256" key="2">
    <source>
        <dbReference type="ARBA" id="ARBA00005051"/>
    </source>
</evidence>
<protein>
    <recommendedName>
        <fullName evidence="3">2-amino-4-hydroxy-6-hydroxymethyldihydropteridine diphosphokinase</fullName>
        <ecNumber evidence="3">2.7.6.3</ecNumber>
    </recommendedName>
</protein>
<dbReference type="GO" id="GO:0003848">
    <property type="term" value="F:2-amino-4-hydroxy-6-hydroxymethyldihydropteridine diphosphokinase activity"/>
    <property type="evidence" value="ECO:0007669"/>
    <property type="project" value="UniProtKB-EC"/>
</dbReference>
<name>A0A068NU53_FIMGI</name>
<dbReference type="NCBIfam" id="TIGR01498">
    <property type="entry name" value="folK"/>
    <property type="match status" value="1"/>
</dbReference>
<keyword evidence="11" id="KW-1185">Reference proteome</keyword>
<dbReference type="GO" id="GO:0046656">
    <property type="term" value="P:folic acid biosynthetic process"/>
    <property type="evidence" value="ECO:0007669"/>
    <property type="project" value="UniProtKB-KW"/>
</dbReference>
<evidence type="ECO:0000256" key="1">
    <source>
        <dbReference type="ARBA" id="ARBA00000198"/>
    </source>
</evidence>
<comment type="catalytic activity">
    <reaction evidence="1">
        <text>6-hydroxymethyl-7,8-dihydropterin + ATP = (7,8-dihydropterin-6-yl)methyl diphosphate + AMP + H(+)</text>
        <dbReference type="Rhea" id="RHEA:11412"/>
        <dbReference type="ChEBI" id="CHEBI:15378"/>
        <dbReference type="ChEBI" id="CHEBI:30616"/>
        <dbReference type="ChEBI" id="CHEBI:44841"/>
        <dbReference type="ChEBI" id="CHEBI:72950"/>
        <dbReference type="ChEBI" id="CHEBI:456215"/>
        <dbReference type="EC" id="2.7.6.3"/>
    </reaction>
</comment>
<evidence type="ECO:0000256" key="5">
    <source>
        <dbReference type="ARBA" id="ARBA00022741"/>
    </source>
</evidence>
<dbReference type="GO" id="GO:0046654">
    <property type="term" value="P:tetrahydrofolate biosynthetic process"/>
    <property type="evidence" value="ECO:0007669"/>
    <property type="project" value="UniProtKB-UniPathway"/>
</dbReference>
<dbReference type="InterPro" id="IPR000550">
    <property type="entry name" value="Hppk"/>
</dbReference>
<dbReference type="Gene3D" id="3.30.70.560">
    <property type="entry name" value="7,8-Dihydro-6-hydroxymethylpterin-pyrophosphokinase HPPK"/>
    <property type="match status" value="1"/>
</dbReference>
<keyword evidence="6 10" id="KW-0418">Kinase</keyword>
<evidence type="ECO:0000256" key="8">
    <source>
        <dbReference type="ARBA" id="ARBA00022909"/>
    </source>
</evidence>
<dbReference type="KEGG" id="fgi:OP10G_1751"/>
<keyword evidence="7" id="KW-0067">ATP-binding</keyword>
<dbReference type="PROSITE" id="PS00794">
    <property type="entry name" value="HPPK"/>
    <property type="match status" value="1"/>
</dbReference>
<gene>
    <name evidence="10" type="ORF">OP10G_1751</name>
</gene>
<keyword evidence="8" id="KW-0289">Folate biosynthesis</keyword>
<accession>A0A068NU53</accession>
<dbReference type="UniPathway" id="UPA00077">
    <property type="reaction ID" value="UER00155"/>
</dbReference>
<dbReference type="PANTHER" id="PTHR43071:SF1">
    <property type="entry name" value="2-AMINO-4-HYDROXY-6-HYDROXYMETHYLDIHYDROPTERIDINE PYROPHOSPHOKINASE"/>
    <property type="match status" value="1"/>
</dbReference>
<dbReference type="Proteomes" id="UP000027982">
    <property type="component" value="Chromosome"/>
</dbReference>
<keyword evidence="4" id="KW-0808">Transferase</keyword>
<dbReference type="GO" id="GO:0016301">
    <property type="term" value="F:kinase activity"/>
    <property type="evidence" value="ECO:0007669"/>
    <property type="project" value="UniProtKB-KW"/>
</dbReference>
<dbReference type="GO" id="GO:0005524">
    <property type="term" value="F:ATP binding"/>
    <property type="evidence" value="ECO:0007669"/>
    <property type="project" value="UniProtKB-KW"/>
</dbReference>
<evidence type="ECO:0000256" key="7">
    <source>
        <dbReference type="ARBA" id="ARBA00022840"/>
    </source>
</evidence>
<evidence type="ECO:0000256" key="6">
    <source>
        <dbReference type="ARBA" id="ARBA00022777"/>
    </source>
</evidence>
<comment type="pathway">
    <text evidence="2">Cofactor biosynthesis; tetrahydrofolate biosynthesis; 2-amino-4-hydroxy-6-hydroxymethyl-7,8-dihydropteridine diphosphate from 7,8-dihydroneopterin triphosphate: step 4/4.</text>
</comment>
<organism evidence="10 11">
    <name type="scientific">Fimbriimonas ginsengisoli Gsoil 348</name>
    <dbReference type="NCBI Taxonomy" id="661478"/>
    <lineage>
        <taxon>Bacteria</taxon>
        <taxon>Bacillati</taxon>
        <taxon>Armatimonadota</taxon>
        <taxon>Fimbriimonadia</taxon>
        <taxon>Fimbriimonadales</taxon>
        <taxon>Fimbriimonadaceae</taxon>
        <taxon>Fimbriimonas</taxon>
    </lineage>
</organism>
<evidence type="ECO:0000313" key="11">
    <source>
        <dbReference type="Proteomes" id="UP000027982"/>
    </source>
</evidence>
<feature type="domain" description="7,8-dihydro-6-hydroxymethylpterin-pyrophosphokinase" evidence="9">
    <location>
        <begin position="86"/>
        <end position="97"/>
    </location>
</feature>
<evidence type="ECO:0000256" key="4">
    <source>
        <dbReference type="ARBA" id="ARBA00022679"/>
    </source>
</evidence>
<evidence type="ECO:0000313" key="10">
    <source>
        <dbReference type="EMBL" id="AIE85119.1"/>
    </source>
</evidence>
<dbReference type="CDD" id="cd00483">
    <property type="entry name" value="HPPK"/>
    <property type="match status" value="1"/>
</dbReference>
<dbReference type="SUPFAM" id="SSF55083">
    <property type="entry name" value="6-hydroxymethyl-7,8-dihydropterin pyrophosphokinase, HPPK"/>
    <property type="match status" value="1"/>
</dbReference>
<dbReference type="EC" id="2.7.6.3" evidence="3"/>
<reference evidence="10 11" key="1">
    <citation type="journal article" date="2014" name="PLoS ONE">
        <title>The first complete genome sequence of the class fimbriimonadia in the phylum armatimonadetes.</title>
        <authorList>
            <person name="Hu Z.Y."/>
            <person name="Wang Y.Z."/>
            <person name="Im W.T."/>
            <person name="Wang S.Y."/>
            <person name="Zhao G.P."/>
            <person name="Zheng H.J."/>
            <person name="Quan Z.X."/>
        </authorList>
    </citation>
    <scope>NUCLEOTIDE SEQUENCE [LARGE SCALE GENOMIC DNA]</scope>
    <source>
        <strain evidence="10">Gsoil 348</strain>
    </source>
</reference>
<evidence type="ECO:0000256" key="3">
    <source>
        <dbReference type="ARBA" id="ARBA00013253"/>
    </source>
</evidence>
<proteinExistence type="predicted"/>
<dbReference type="AlphaFoldDB" id="A0A068NU53"/>